<dbReference type="InterPro" id="IPR004875">
    <property type="entry name" value="DDE_SF_endonuclease_dom"/>
</dbReference>
<comment type="caution">
    <text evidence="3">The sequence shown here is derived from an EMBL/GenBank/DDBJ whole genome shotgun (WGS) entry which is preliminary data.</text>
</comment>
<reference evidence="3" key="2">
    <citation type="journal article" date="2018" name="Environ. Sci. Technol.">
        <title>The Toxicogenome of Hyalella azteca: A Model for Sediment Ecotoxicology and Evolutionary Toxicology.</title>
        <authorList>
            <person name="Poynton H.C."/>
            <person name="Hasenbein S."/>
            <person name="Benoit J.B."/>
            <person name="Sepulveda M.S."/>
            <person name="Poelchau M.F."/>
            <person name="Hughes D.S.T."/>
            <person name="Murali S.C."/>
            <person name="Chen S."/>
            <person name="Glastad K.M."/>
            <person name="Goodisman M.A.D."/>
            <person name="Werren J.H."/>
            <person name="Vineis J.H."/>
            <person name="Bowen J.L."/>
            <person name="Friedrich M."/>
            <person name="Jones J."/>
            <person name="Robertson H.M."/>
            <person name="Feyereisen R."/>
            <person name="Mechler-Hickson A."/>
            <person name="Mathers N."/>
            <person name="Lee C.E."/>
            <person name="Colbourne J.K."/>
            <person name="Biales A."/>
            <person name="Johnston J.S."/>
            <person name="Wellborn G.A."/>
            <person name="Rosendale A.J."/>
            <person name="Cridge A.G."/>
            <person name="Munoz-Torres M.C."/>
            <person name="Bain P.A."/>
            <person name="Manny A.R."/>
            <person name="Major K.M."/>
            <person name="Lambert F.N."/>
            <person name="Vulpe C.D."/>
            <person name="Tuck P."/>
            <person name="Blalock B.J."/>
            <person name="Lin Y.Y."/>
            <person name="Smith M.E."/>
            <person name="Ochoa-Acuna H."/>
            <person name="Chen M.M."/>
            <person name="Childers C.P."/>
            <person name="Qu J."/>
            <person name="Dugan S."/>
            <person name="Lee S.L."/>
            <person name="Chao H."/>
            <person name="Dinh H."/>
            <person name="Han Y."/>
            <person name="Doddapaneni H."/>
            <person name="Worley K.C."/>
            <person name="Muzny D.M."/>
            <person name="Gibbs R.A."/>
            <person name="Richards S."/>
        </authorList>
    </citation>
    <scope>NUCLEOTIDE SEQUENCE</scope>
    <source>
        <strain evidence="3">HAZT.00-mixed</strain>
        <tissue evidence="3">Whole organism</tissue>
    </source>
</reference>
<accession>A0A6A0H6T4</accession>
<protein>
    <recommendedName>
        <fullName evidence="2">DDE-1 domain-containing protein</fullName>
    </recommendedName>
</protein>
<organism evidence="3">
    <name type="scientific">Hyalella azteca</name>
    <name type="common">Amphipod</name>
    <dbReference type="NCBI Taxonomy" id="294128"/>
    <lineage>
        <taxon>Eukaryota</taxon>
        <taxon>Metazoa</taxon>
        <taxon>Ecdysozoa</taxon>
        <taxon>Arthropoda</taxon>
        <taxon>Crustacea</taxon>
        <taxon>Multicrustacea</taxon>
        <taxon>Malacostraca</taxon>
        <taxon>Eumalacostraca</taxon>
        <taxon>Peracarida</taxon>
        <taxon>Amphipoda</taxon>
        <taxon>Senticaudata</taxon>
        <taxon>Talitrida</taxon>
        <taxon>Talitroidea</taxon>
        <taxon>Hyalellidae</taxon>
        <taxon>Hyalella</taxon>
    </lineage>
</organism>
<feature type="region of interest" description="Disordered" evidence="1">
    <location>
        <begin position="236"/>
        <end position="278"/>
    </location>
</feature>
<feature type="compositionally biased region" description="Polar residues" evidence="1">
    <location>
        <begin position="262"/>
        <end position="277"/>
    </location>
</feature>
<feature type="domain" description="DDE-1" evidence="2">
    <location>
        <begin position="26"/>
        <end position="154"/>
    </location>
</feature>
<dbReference type="Gene3D" id="3.30.420.10">
    <property type="entry name" value="Ribonuclease H-like superfamily/Ribonuclease H"/>
    <property type="match status" value="1"/>
</dbReference>
<evidence type="ECO:0000256" key="1">
    <source>
        <dbReference type="SAM" id="MobiDB-lite"/>
    </source>
</evidence>
<dbReference type="PANTHER" id="PTHR19303">
    <property type="entry name" value="TRANSPOSON"/>
    <property type="match status" value="1"/>
</dbReference>
<dbReference type="PANTHER" id="PTHR19303:SF74">
    <property type="entry name" value="POGO TRANSPOSABLE ELEMENT WITH KRAB DOMAIN"/>
    <property type="match status" value="1"/>
</dbReference>
<reference evidence="3" key="3">
    <citation type="submission" date="2019-06" db="EMBL/GenBank/DDBJ databases">
        <authorList>
            <person name="Poynton C."/>
            <person name="Hasenbein S."/>
            <person name="Benoit J.B."/>
            <person name="Sepulveda M.S."/>
            <person name="Poelchau M.F."/>
            <person name="Murali S.C."/>
            <person name="Chen S."/>
            <person name="Glastad K.M."/>
            <person name="Werren J.H."/>
            <person name="Vineis J.H."/>
            <person name="Bowen J.L."/>
            <person name="Friedrich M."/>
            <person name="Jones J."/>
            <person name="Robertson H.M."/>
            <person name="Feyereisen R."/>
            <person name="Mechler-Hickson A."/>
            <person name="Mathers N."/>
            <person name="Lee C.E."/>
            <person name="Colbourne J.K."/>
            <person name="Biales A."/>
            <person name="Johnston J.S."/>
            <person name="Wellborn G.A."/>
            <person name="Rosendale A.J."/>
            <person name="Cridge A.G."/>
            <person name="Munoz-Torres M.C."/>
            <person name="Bain P.A."/>
            <person name="Manny A.R."/>
            <person name="Major K.M."/>
            <person name="Lambert F.N."/>
            <person name="Vulpe C.D."/>
            <person name="Tuck P."/>
            <person name="Blalock B.J."/>
            <person name="Lin Y.-Y."/>
            <person name="Smith M.E."/>
            <person name="Ochoa-Acuna H."/>
            <person name="Chen M.-J.M."/>
            <person name="Childers C.P."/>
            <person name="Qu J."/>
            <person name="Dugan S."/>
            <person name="Lee S.L."/>
            <person name="Chao H."/>
            <person name="Dinh H."/>
            <person name="Han Y."/>
            <person name="Doddapaneni H."/>
            <person name="Worley K.C."/>
            <person name="Muzny D.M."/>
            <person name="Gibbs R.A."/>
            <person name="Richards S."/>
        </authorList>
    </citation>
    <scope>NUCLEOTIDE SEQUENCE</scope>
    <source>
        <strain evidence="3">HAZT.00-mixed</strain>
        <tissue evidence="3">Whole organism</tissue>
    </source>
</reference>
<evidence type="ECO:0000259" key="2">
    <source>
        <dbReference type="Pfam" id="PF03184"/>
    </source>
</evidence>
<dbReference type="EMBL" id="JQDR03005418">
    <property type="protein sequence ID" value="KAA0201468.1"/>
    <property type="molecule type" value="Genomic_DNA"/>
</dbReference>
<evidence type="ECO:0000313" key="3">
    <source>
        <dbReference type="EMBL" id="KAA0201468.1"/>
    </source>
</evidence>
<proteinExistence type="predicted"/>
<name>A0A6A0H6T4_HYAAZ</name>
<dbReference type="GO" id="GO:0005634">
    <property type="term" value="C:nucleus"/>
    <property type="evidence" value="ECO:0007669"/>
    <property type="project" value="TreeGrafter"/>
</dbReference>
<dbReference type="InterPro" id="IPR036397">
    <property type="entry name" value="RNaseH_sf"/>
</dbReference>
<dbReference type="GO" id="GO:0003677">
    <property type="term" value="F:DNA binding"/>
    <property type="evidence" value="ECO:0007669"/>
    <property type="project" value="TreeGrafter"/>
</dbReference>
<dbReference type="Proteomes" id="UP000711488">
    <property type="component" value="Unassembled WGS sequence"/>
</dbReference>
<gene>
    <name evidence="3" type="ORF">HAZT_HAZT003676</name>
</gene>
<sequence length="430" mass="49184">MIFRRGIKYPERVMNFSETSYSVMFAGTAAGELLPPYVVYKGMRLQEAWTEGGPHGCRYNVSKSGWFDADTFYDWFKTLLLPFCKNLEGHKVLIGDNLSSHLHQDVFRLCNENNISFVFIPANATHLMQPLDVVFYAPLKRKWREILTNWKKAFGKNIATLPKDWFPRLLSNLLHSINNEVKHNMSMGFQATGLYPLDRERVLRKLCRETTQEDIENTRNFVSHAVLEKLLEIRSPPTEANNAPKRRKAITLTPGKSHTGPRASTSGSATTQIQKKQGANVRKALKFDNYSDDENEVESNDGTDLAVAQDMADPQDEMQEPDKDISKIIVNEDDFILVRFKLDGKVQREKFYVACVREQPQDNDCDVMVEFLKKSSDTKRLSFVYPVQHDMAAVERENIRLKLTLMSTNRGKHVFTNMMLSTLAETGSLG</sequence>
<dbReference type="Pfam" id="PF03184">
    <property type="entry name" value="DDE_1"/>
    <property type="match status" value="1"/>
</dbReference>
<reference evidence="3" key="1">
    <citation type="submission" date="2014-08" db="EMBL/GenBank/DDBJ databases">
        <authorList>
            <person name="Murali S."/>
            <person name="Richards S."/>
            <person name="Bandaranaike D."/>
            <person name="Bellair M."/>
            <person name="Blankenburg K."/>
            <person name="Chao H."/>
            <person name="Dinh H."/>
            <person name="Doddapaneni H."/>
            <person name="Dugan-Rocha S."/>
            <person name="Elkadiri S."/>
            <person name="Gnanaolivu R."/>
            <person name="Hughes D."/>
            <person name="Lee S."/>
            <person name="Li M."/>
            <person name="Ming W."/>
            <person name="Munidasa M."/>
            <person name="Muniz J."/>
            <person name="Nguyen L."/>
            <person name="Osuji N."/>
            <person name="Pu L.-L."/>
            <person name="Puazo M."/>
            <person name="Skinner E."/>
            <person name="Qu C."/>
            <person name="Quiroz J."/>
            <person name="Raj R."/>
            <person name="Weissenberger G."/>
            <person name="Xin Y."/>
            <person name="Zou X."/>
            <person name="Han Y."/>
            <person name="Worley K."/>
            <person name="Muzny D."/>
            <person name="Gibbs R."/>
        </authorList>
    </citation>
    <scope>NUCLEOTIDE SEQUENCE</scope>
    <source>
        <strain evidence="3">HAZT.00-mixed</strain>
        <tissue evidence="3">Whole organism</tissue>
    </source>
</reference>
<dbReference type="InterPro" id="IPR050863">
    <property type="entry name" value="CenT-Element_Derived"/>
</dbReference>
<dbReference type="AlphaFoldDB" id="A0A6A0H6T4"/>